<name>M1DJ38_SOLTU</name>
<feature type="compositionally biased region" description="Basic and acidic residues" evidence="1">
    <location>
        <begin position="72"/>
        <end position="87"/>
    </location>
</feature>
<evidence type="ECO:0000313" key="3">
    <source>
        <dbReference type="Proteomes" id="UP000011115"/>
    </source>
</evidence>
<feature type="region of interest" description="Disordered" evidence="1">
    <location>
        <begin position="152"/>
        <end position="187"/>
    </location>
</feature>
<protein>
    <submittedName>
        <fullName evidence="2">Gag-pol polyprotein</fullName>
    </submittedName>
</protein>
<proteinExistence type="predicted"/>
<reference evidence="3" key="1">
    <citation type="journal article" date="2011" name="Nature">
        <title>Genome sequence and analysis of the tuber crop potato.</title>
        <authorList>
            <consortium name="The Potato Genome Sequencing Consortium"/>
        </authorList>
    </citation>
    <scope>NUCLEOTIDE SEQUENCE [LARGE SCALE GENOMIC DNA]</scope>
    <source>
        <strain evidence="3">cv. DM1-3 516 R44</strain>
    </source>
</reference>
<evidence type="ECO:0000256" key="1">
    <source>
        <dbReference type="SAM" id="MobiDB-lite"/>
    </source>
</evidence>
<feature type="region of interest" description="Disordered" evidence="1">
    <location>
        <begin position="65"/>
        <end position="117"/>
    </location>
</feature>
<sequence length="248" mass="27917">MSVREYSLKFNSLARYATIVVYTMEDRVHRYVDRLDSYLVRDCTIASLNKNMDIARMQAFAQNLADQRQRRRTQESETGHSKRDRSIRQFTPSQGEFRPRFSNRPPKPSYFYSTTSAPPRFQGFRGNQFGQRSESQGHMMINFPHSGVGGMAQPTRSVAASSSSTPSLSKGKMPTFRGRGARGAASSSGVQNCTYALGDRQNLEASPEVVTGKLHFMLQAHVLQLVDLLNRITRNSATFGELQVDSEF</sequence>
<dbReference type="Proteomes" id="UP000011115">
    <property type="component" value="Unassembled WGS sequence"/>
</dbReference>
<dbReference type="InParanoid" id="M1DJ38"/>
<accession>M1DJ38</accession>
<dbReference type="eggNOG" id="ENOG502R80Q">
    <property type="taxonomic scope" value="Eukaryota"/>
</dbReference>
<dbReference type="AlphaFoldDB" id="M1DJ38"/>
<evidence type="ECO:0000313" key="2">
    <source>
        <dbReference type="EnsemblPlants" id="PGSC0003DMT400089871"/>
    </source>
</evidence>
<reference evidence="2" key="2">
    <citation type="submission" date="2015-06" db="UniProtKB">
        <authorList>
            <consortium name="EnsemblPlants"/>
        </authorList>
    </citation>
    <scope>IDENTIFICATION</scope>
    <source>
        <strain evidence="2">DM1-3 516 R44</strain>
    </source>
</reference>
<keyword evidence="3" id="KW-1185">Reference proteome</keyword>
<organism evidence="2 3">
    <name type="scientific">Solanum tuberosum</name>
    <name type="common">Potato</name>
    <dbReference type="NCBI Taxonomy" id="4113"/>
    <lineage>
        <taxon>Eukaryota</taxon>
        <taxon>Viridiplantae</taxon>
        <taxon>Streptophyta</taxon>
        <taxon>Embryophyta</taxon>
        <taxon>Tracheophyta</taxon>
        <taxon>Spermatophyta</taxon>
        <taxon>Magnoliopsida</taxon>
        <taxon>eudicotyledons</taxon>
        <taxon>Gunneridae</taxon>
        <taxon>Pentapetalae</taxon>
        <taxon>asterids</taxon>
        <taxon>lamiids</taxon>
        <taxon>Solanales</taxon>
        <taxon>Solanaceae</taxon>
        <taxon>Solanoideae</taxon>
        <taxon>Solaneae</taxon>
        <taxon>Solanum</taxon>
    </lineage>
</organism>
<feature type="compositionally biased region" description="Low complexity" evidence="1">
    <location>
        <begin position="154"/>
        <end position="169"/>
    </location>
</feature>
<dbReference type="HOGENOM" id="CLU_1121708_0_0_1"/>
<dbReference type="Gramene" id="PGSC0003DMT400089871">
    <property type="protein sequence ID" value="PGSC0003DMT400089871"/>
    <property type="gene ID" value="PGSC0003DMG400039442"/>
</dbReference>
<dbReference type="PaxDb" id="4113-PGSC0003DMT400089871"/>
<dbReference type="EnsemblPlants" id="PGSC0003DMT400089871">
    <property type="protein sequence ID" value="PGSC0003DMT400089871"/>
    <property type="gene ID" value="PGSC0003DMG400039442"/>
</dbReference>